<name>A0ABR7MPD8_9BACT</name>
<dbReference type="InterPro" id="IPR047650">
    <property type="entry name" value="Transpos_IS110"/>
</dbReference>
<proteinExistence type="predicted"/>
<evidence type="ECO:0000313" key="2">
    <source>
        <dbReference type="EMBL" id="MBC6612388.1"/>
    </source>
</evidence>
<keyword evidence="3" id="KW-1185">Reference proteome</keyword>
<dbReference type="RefSeq" id="WP_187320640.1">
    <property type="nucleotide sequence ID" value="NZ_JACSCY010000014.1"/>
</dbReference>
<dbReference type="PANTHER" id="PTHR33055:SF3">
    <property type="entry name" value="PUTATIVE TRANSPOSASE FOR IS117-RELATED"/>
    <property type="match status" value="1"/>
</dbReference>
<feature type="domain" description="Transposase IS116/IS110/IS902 C-terminal" evidence="1">
    <location>
        <begin position="29"/>
        <end position="107"/>
    </location>
</feature>
<protein>
    <submittedName>
        <fullName evidence="2">IS110 family transposase</fullName>
    </submittedName>
</protein>
<organism evidence="2 3">
    <name type="scientific">Hymenobacter citatus</name>
    <dbReference type="NCBI Taxonomy" id="2763506"/>
    <lineage>
        <taxon>Bacteria</taxon>
        <taxon>Pseudomonadati</taxon>
        <taxon>Bacteroidota</taxon>
        <taxon>Cytophagia</taxon>
        <taxon>Cytophagales</taxon>
        <taxon>Hymenobacteraceae</taxon>
        <taxon>Hymenobacter</taxon>
    </lineage>
</organism>
<dbReference type="InterPro" id="IPR011257">
    <property type="entry name" value="DNA_glycosylase"/>
</dbReference>
<evidence type="ECO:0000313" key="3">
    <source>
        <dbReference type="Proteomes" id="UP000622017"/>
    </source>
</evidence>
<reference evidence="2 3" key="1">
    <citation type="submission" date="2020-08" db="EMBL/GenBank/DDBJ databases">
        <title>Hymenobacter sp.</title>
        <authorList>
            <person name="Kim M.K."/>
        </authorList>
    </citation>
    <scope>NUCLEOTIDE SEQUENCE [LARGE SCALE GENOMIC DNA]</scope>
    <source>
        <strain evidence="2 3">BT507</strain>
    </source>
</reference>
<dbReference type="EMBL" id="JACSCY010000014">
    <property type="protein sequence ID" value="MBC6612388.1"/>
    <property type="molecule type" value="Genomic_DNA"/>
</dbReference>
<dbReference type="PANTHER" id="PTHR33055">
    <property type="entry name" value="TRANSPOSASE FOR INSERTION SEQUENCE ELEMENT IS1111A"/>
    <property type="match status" value="1"/>
</dbReference>
<dbReference type="SUPFAM" id="SSF48150">
    <property type="entry name" value="DNA-glycosylase"/>
    <property type="match status" value="1"/>
</dbReference>
<comment type="caution">
    <text evidence="2">The sequence shown here is derived from an EMBL/GenBank/DDBJ whole genome shotgun (WGS) entry which is preliminary data.</text>
</comment>
<dbReference type="Pfam" id="PF02371">
    <property type="entry name" value="Transposase_20"/>
    <property type="match status" value="1"/>
</dbReference>
<gene>
    <name evidence="2" type="ORF">H8B15_15800</name>
</gene>
<evidence type="ECO:0000259" key="1">
    <source>
        <dbReference type="Pfam" id="PF02371"/>
    </source>
</evidence>
<accession>A0ABR7MPD8</accession>
<dbReference type="Proteomes" id="UP000622017">
    <property type="component" value="Unassembled WGS sequence"/>
</dbReference>
<dbReference type="InterPro" id="IPR003346">
    <property type="entry name" value="Transposase_20"/>
</dbReference>
<sequence length="127" mass="14057">MVKTLTQQVEAIEAKLLTLLEQHFASEMTLLCSIPGVGRKTAGMLFLFAGGFTRLDNYRQLIAMAGLSPREHTSGTSIHGKVRITTMGGGLIRGKLFMCSFAAKKCMWPAKPSLTASWLRERIRSWP</sequence>